<organism evidence="6 7">
    <name type="scientific">Streptomyces polygonati</name>
    <dbReference type="NCBI Taxonomy" id="1617087"/>
    <lineage>
        <taxon>Bacteria</taxon>
        <taxon>Bacillati</taxon>
        <taxon>Actinomycetota</taxon>
        <taxon>Actinomycetes</taxon>
        <taxon>Kitasatosporales</taxon>
        <taxon>Streptomycetaceae</taxon>
        <taxon>Streptomyces</taxon>
    </lineage>
</organism>
<dbReference type="PANTHER" id="PTHR30055:SF234">
    <property type="entry name" value="HTH-TYPE TRANSCRIPTIONAL REGULATOR BETI"/>
    <property type="match status" value="1"/>
</dbReference>
<keyword evidence="1" id="KW-0805">Transcription regulation</keyword>
<dbReference type="PROSITE" id="PS01081">
    <property type="entry name" value="HTH_TETR_1"/>
    <property type="match status" value="1"/>
</dbReference>
<reference evidence="7" key="1">
    <citation type="journal article" date="2019" name="Int. J. Syst. Evol. Microbiol.">
        <title>The Global Catalogue of Microorganisms (GCM) 10K type strain sequencing project: providing services to taxonomists for standard genome sequencing and annotation.</title>
        <authorList>
            <consortium name="The Broad Institute Genomics Platform"/>
            <consortium name="The Broad Institute Genome Sequencing Center for Infectious Disease"/>
            <person name="Wu L."/>
            <person name="Ma J."/>
        </authorList>
    </citation>
    <scope>NUCLEOTIDE SEQUENCE [LARGE SCALE GENOMIC DNA]</scope>
    <source>
        <strain evidence="7">CGMCC 4.7237</strain>
    </source>
</reference>
<accession>A0ABV8I0D2</accession>
<keyword evidence="3" id="KW-0804">Transcription</keyword>
<evidence type="ECO:0000256" key="3">
    <source>
        <dbReference type="ARBA" id="ARBA00023163"/>
    </source>
</evidence>
<evidence type="ECO:0000313" key="7">
    <source>
        <dbReference type="Proteomes" id="UP001595765"/>
    </source>
</evidence>
<dbReference type="InterPro" id="IPR009057">
    <property type="entry name" value="Homeodomain-like_sf"/>
</dbReference>
<dbReference type="Proteomes" id="UP001595765">
    <property type="component" value="Unassembled WGS sequence"/>
</dbReference>
<dbReference type="SUPFAM" id="SSF46689">
    <property type="entry name" value="Homeodomain-like"/>
    <property type="match status" value="1"/>
</dbReference>
<dbReference type="PRINTS" id="PR00455">
    <property type="entry name" value="HTHTETR"/>
</dbReference>
<dbReference type="PROSITE" id="PS50977">
    <property type="entry name" value="HTH_TETR_2"/>
    <property type="match status" value="1"/>
</dbReference>
<evidence type="ECO:0000256" key="1">
    <source>
        <dbReference type="ARBA" id="ARBA00023015"/>
    </source>
</evidence>
<dbReference type="InterPro" id="IPR050109">
    <property type="entry name" value="HTH-type_TetR-like_transc_reg"/>
</dbReference>
<evidence type="ECO:0000256" key="4">
    <source>
        <dbReference type="PROSITE-ProRule" id="PRU00335"/>
    </source>
</evidence>
<feature type="DNA-binding region" description="H-T-H motif" evidence="4">
    <location>
        <begin position="29"/>
        <end position="48"/>
    </location>
</feature>
<dbReference type="InterPro" id="IPR036271">
    <property type="entry name" value="Tet_transcr_reg_TetR-rel_C_sf"/>
</dbReference>
<dbReference type="EMBL" id="JBHSBB010000052">
    <property type="protein sequence ID" value="MFC4036654.1"/>
    <property type="molecule type" value="Genomic_DNA"/>
</dbReference>
<evidence type="ECO:0000313" key="6">
    <source>
        <dbReference type="EMBL" id="MFC4036654.1"/>
    </source>
</evidence>
<name>A0ABV8I0D2_9ACTN</name>
<keyword evidence="7" id="KW-1185">Reference proteome</keyword>
<protein>
    <submittedName>
        <fullName evidence="6">ScbR family autoregulator-binding transcription factor</fullName>
    </submittedName>
</protein>
<feature type="domain" description="HTH tetR-type" evidence="5">
    <location>
        <begin position="6"/>
        <end position="66"/>
    </location>
</feature>
<dbReference type="PANTHER" id="PTHR30055">
    <property type="entry name" value="HTH-TYPE TRANSCRIPTIONAL REGULATOR RUTR"/>
    <property type="match status" value="1"/>
</dbReference>
<dbReference type="InterPro" id="IPR047923">
    <property type="entry name" value="ArpA-like"/>
</dbReference>
<dbReference type="Gene3D" id="1.10.357.10">
    <property type="entry name" value="Tetracycline Repressor, domain 2"/>
    <property type="match status" value="1"/>
</dbReference>
<dbReference type="Pfam" id="PF00440">
    <property type="entry name" value="TetR_N"/>
    <property type="match status" value="1"/>
</dbReference>
<dbReference type="RefSeq" id="WP_386438720.1">
    <property type="nucleotide sequence ID" value="NZ_JBHSBB010000052.1"/>
</dbReference>
<dbReference type="NCBIfam" id="NF041196">
    <property type="entry name" value="ScbR_bind_reg"/>
    <property type="match status" value="1"/>
</dbReference>
<proteinExistence type="predicted"/>
<dbReference type="InterPro" id="IPR023772">
    <property type="entry name" value="DNA-bd_HTH_TetR-type_CS"/>
</dbReference>
<dbReference type="SUPFAM" id="SSF48498">
    <property type="entry name" value="Tetracyclin repressor-like, C-terminal domain"/>
    <property type="match status" value="1"/>
</dbReference>
<gene>
    <name evidence="6" type="ORF">ACFO3J_35230</name>
</gene>
<dbReference type="InterPro" id="IPR001647">
    <property type="entry name" value="HTH_TetR"/>
</dbReference>
<sequence>MQERAIETRRNILEAAAKVFDERGFQAATIADVTAEAEVTKGALYFHFPSKEALAEGVLREQDGQFPTPERASRLQQLVDTVMVQAYRLETDCMTRAGVRLTLDQRASNIDRKGPFERWADTCRELLEAGQRQGEVLPHVVPADTAEVLVGAFAGIQAMSQAYSNYADLSARVGALLRHVLPSVAHAPVLVSLDLSERRGEKVSAELLALHGEEPQRGRPVTVG</sequence>
<evidence type="ECO:0000256" key="2">
    <source>
        <dbReference type="ARBA" id="ARBA00023125"/>
    </source>
</evidence>
<keyword evidence="2 4" id="KW-0238">DNA-binding</keyword>
<comment type="caution">
    <text evidence="6">The sequence shown here is derived from an EMBL/GenBank/DDBJ whole genome shotgun (WGS) entry which is preliminary data.</text>
</comment>
<evidence type="ECO:0000259" key="5">
    <source>
        <dbReference type="PROSITE" id="PS50977"/>
    </source>
</evidence>